<gene>
    <name evidence="1" type="ORF">KIL84_000013</name>
</gene>
<dbReference type="AlphaFoldDB" id="A0A9D3XFG3"/>
<evidence type="ECO:0000313" key="1">
    <source>
        <dbReference type="EMBL" id="KAH1178682.1"/>
    </source>
</evidence>
<reference evidence="1" key="1">
    <citation type="submission" date="2021-09" db="EMBL/GenBank/DDBJ databases">
        <title>The genome of Mauremys mutica provides insights into the evolution of semi-aquatic lifestyle.</title>
        <authorList>
            <person name="Gong S."/>
            <person name="Gao Y."/>
        </authorList>
    </citation>
    <scope>NUCLEOTIDE SEQUENCE</scope>
    <source>
        <strain evidence="1">MM-2020</strain>
        <tissue evidence="1">Muscle</tissue>
    </source>
</reference>
<organism evidence="1 2">
    <name type="scientific">Mauremys mutica</name>
    <name type="common">yellowpond turtle</name>
    <dbReference type="NCBI Taxonomy" id="74926"/>
    <lineage>
        <taxon>Eukaryota</taxon>
        <taxon>Metazoa</taxon>
        <taxon>Chordata</taxon>
        <taxon>Craniata</taxon>
        <taxon>Vertebrata</taxon>
        <taxon>Euteleostomi</taxon>
        <taxon>Archelosauria</taxon>
        <taxon>Testudinata</taxon>
        <taxon>Testudines</taxon>
        <taxon>Cryptodira</taxon>
        <taxon>Durocryptodira</taxon>
        <taxon>Testudinoidea</taxon>
        <taxon>Geoemydidae</taxon>
        <taxon>Geoemydinae</taxon>
        <taxon>Mauremys</taxon>
    </lineage>
</organism>
<name>A0A9D3XFG3_9SAUR</name>
<keyword evidence="2" id="KW-1185">Reference proteome</keyword>
<sequence>MRATHPQIQSPKILKCFLHLLQRCSINVKILQTTSRYSVAVTQIMTFILSLYRLRQNSPSQARIFVAYAILFEHKTAADINGSCVAEYATKISTKEQRSTALTREDKFCS</sequence>
<protein>
    <submittedName>
        <fullName evidence="1">Uncharacterized protein</fullName>
    </submittedName>
</protein>
<comment type="caution">
    <text evidence="1">The sequence shown here is derived from an EMBL/GenBank/DDBJ whole genome shotgun (WGS) entry which is preliminary data.</text>
</comment>
<evidence type="ECO:0000313" key="2">
    <source>
        <dbReference type="Proteomes" id="UP000827986"/>
    </source>
</evidence>
<dbReference type="EMBL" id="JAHDVG010000473">
    <property type="protein sequence ID" value="KAH1178682.1"/>
    <property type="molecule type" value="Genomic_DNA"/>
</dbReference>
<dbReference type="Proteomes" id="UP000827986">
    <property type="component" value="Unassembled WGS sequence"/>
</dbReference>
<accession>A0A9D3XFG3</accession>
<proteinExistence type="predicted"/>